<dbReference type="AlphaFoldDB" id="A0A914XVT9"/>
<evidence type="ECO:0000313" key="2">
    <source>
        <dbReference type="Proteomes" id="UP000887577"/>
    </source>
</evidence>
<proteinExistence type="predicted"/>
<keyword evidence="1" id="KW-0812">Transmembrane</keyword>
<dbReference type="Pfam" id="PF10323">
    <property type="entry name" value="7TM_GPCR_Srv"/>
    <property type="match status" value="1"/>
</dbReference>
<protein>
    <submittedName>
        <fullName evidence="3">Serpentine receptor class gamma</fullName>
    </submittedName>
</protein>
<keyword evidence="1" id="KW-0472">Membrane</keyword>
<feature type="transmembrane region" description="Helical" evidence="1">
    <location>
        <begin position="42"/>
        <end position="65"/>
    </location>
</feature>
<evidence type="ECO:0000313" key="3">
    <source>
        <dbReference type="WBParaSite" id="PSU_v2.g1205.t1"/>
    </source>
</evidence>
<keyword evidence="2" id="KW-1185">Reference proteome</keyword>
<evidence type="ECO:0000256" key="1">
    <source>
        <dbReference type="SAM" id="Phobius"/>
    </source>
</evidence>
<accession>A0A914XVT9</accession>
<dbReference type="Proteomes" id="UP000887577">
    <property type="component" value="Unplaced"/>
</dbReference>
<keyword evidence="1" id="KW-1133">Transmembrane helix</keyword>
<dbReference type="WBParaSite" id="PSU_v2.g1205.t1">
    <property type="protein sequence ID" value="PSU_v2.g1205.t1"/>
    <property type="gene ID" value="PSU_v2.g1205"/>
</dbReference>
<feature type="transmembrane region" description="Helical" evidence="1">
    <location>
        <begin position="12"/>
        <end position="30"/>
    </location>
</feature>
<name>A0A914XVT9_9BILA</name>
<sequence>MVYKIGGVEIFSFIFEGIICAFLLSIIVVFMAKIKTELRGAFYHLLLAVFLSDFTFTSFHMTFFLKLPRYGVMVDFYKQNQWLGNAAYAGTSFYTIVQYLGQTLIAFNRFTSLWLPFHHKKVRLFYVINSVLLPYRFRKNAVTVITMFSK</sequence>
<feature type="transmembrane region" description="Helical" evidence="1">
    <location>
        <begin position="85"/>
        <end position="107"/>
    </location>
</feature>
<organism evidence="2 3">
    <name type="scientific">Panagrolaimus superbus</name>
    <dbReference type="NCBI Taxonomy" id="310955"/>
    <lineage>
        <taxon>Eukaryota</taxon>
        <taxon>Metazoa</taxon>
        <taxon>Ecdysozoa</taxon>
        <taxon>Nematoda</taxon>
        <taxon>Chromadorea</taxon>
        <taxon>Rhabditida</taxon>
        <taxon>Tylenchina</taxon>
        <taxon>Panagrolaimomorpha</taxon>
        <taxon>Panagrolaimoidea</taxon>
        <taxon>Panagrolaimidae</taxon>
        <taxon>Panagrolaimus</taxon>
    </lineage>
</organism>
<reference evidence="3" key="1">
    <citation type="submission" date="2022-11" db="UniProtKB">
        <authorList>
            <consortium name="WormBaseParasite"/>
        </authorList>
    </citation>
    <scope>IDENTIFICATION</scope>
</reference>
<dbReference type="InterPro" id="IPR019426">
    <property type="entry name" value="7TM_GPCR_serpentine_rcpt_Srv"/>
</dbReference>